<dbReference type="InterPro" id="IPR052023">
    <property type="entry name" value="Histidine_kinase_KdpD"/>
</dbReference>
<evidence type="ECO:0000256" key="7">
    <source>
        <dbReference type="ARBA" id="ARBA00022840"/>
    </source>
</evidence>
<keyword evidence="7" id="KW-0067">ATP-binding</keyword>
<feature type="domain" description="Histidine kinase" evidence="9">
    <location>
        <begin position="26"/>
        <end position="239"/>
    </location>
</feature>
<reference evidence="10 11" key="1">
    <citation type="journal article" date="2018" name="Int. J. Syst. Evol. Microbiol.">
        <title>Methylomusa anaerophila gen. nov., sp. nov., an anaerobic methanol-utilizing bacterium isolated from a microbial fuel cell.</title>
        <authorList>
            <person name="Amano N."/>
            <person name="Yamamuro A."/>
            <person name="Miyahara M."/>
            <person name="Kouzuma A."/>
            <person name="Abe T."/>
            <person name="Watanabe K."/>
        </authorList>
    </citation>
    <scope>NUCLEOTIDE SEQUENCE [LARGE SCALE GENOMIC DNA]</scope>
    <source>
        <strain evidence="10 11">MMFC1</strain>
    </source>
</reference>
<comment type="catalytic activity">
    <reaction evidence="1">
        <text>ATP + protein L-histidine = ADP + protein N-phospho-L-histidine.</text>
        <dbReference type="EC" id="2.7.13.3"/>
    </reaction>
</comment>
<dbReference type="SUPFAM" id="SSF55874">
    <property type="entry name" value="ATPase domain of HSP90 chaperone/DNA topoisomerase II/histidine kinase"/>
    <property type="match status" value="1"/>
</dbReference>
<dbReference type="InterPro" id="IPR005467">
    <property type="entry name" value="His_kinase_dom"/>
</dbReference>
<dbReference type="AlphaFoldDB" id="A0A348AMN0"/>
<dbReference type="SMART" id="SM00387">
    <property type="entry name" value="HATPase_c"/>
    <property type="match status" value="1"/>
</dbReference>
<evidence type="ECO:0000313" key="10">
    <source>
        <dbReference type="EMBL" id="BBB92328.1"/>
    </source>
</evidence>
<organism evidence="10 11">
    <name type="scientific">Methylomusa anaerophila</name>
    <dbReference type="NCBI Taxonomy" id="1930071"/>
    <lineage>
        <taxon>Bacteria</taxon>
        <taxon>Bacillati</taxon>
        <taxon>Bacillota</taxon>
        <taxon>Negativicutes</taxon>
        <taxon>Selenomonadales</taxon>
        <taxon>Sporomusaceae</taxon>
        <taxon>Methylomusa</taxon>
    </lineage>
</organism>
<evidence type="ECO:0000256" key="4">
    <source>
        <dbReference type="ARBA" id="ARBA00022679"/>
    </source>
</evidence>
<dbReference type="InterPro" id="IPR003661">
    <property type="entry name" value="HisK_dim/P_dom"/>
</dbReference>
<dbReference type="CDD" id="cd00082">
    <property type="entry name" value="HisKA"/>
    <property type="match status" value="1"/>
</dbReference>
<dbReference type="EC" id="2.7.13.3" evidence="2"/>
<dbReference type="InterPro" id="IPR036097">
    <property type="entry name" value="HisK_dim/P_sf"/>
</dbReference>
<evidence type="ECO:0000256" key="3">
    <source>
        <dbReference type="ARBA" id="ARBA00022553"/>
    </source>
</evidence>
<evidence type="ECO:0000256" key="1">
    <source>
        <dbReference type="ARBA" id="ARBA00000085"/>
    </source>
</evidence>
<dbReference type="SMART" id="SM00388">
    <property type="entry name" value="HisKA"/>
    <property type="match status" value="1"/>
</dbReference>
<dbReference type="Pfam" id="PF00512">
    <property type="entry name" value="HisKA"/>
    <property type="match status" value="1"/>
</dbReference>
<keyword evidence="3" id="KW-0597">Phosphoprotein</keyword>
<dbReference type="RefSeq" id="WP_232035472.1">
    <property type="nucleotide sequence ID" value="NZ_AP018449.1"/>
</dbReference>
<dbReference type="GO" id="GO:0042802">
    <property type="term" value="F:identical protein binding"/>
    <property type="evidence" value="ECO:0007669"/>
    <property type="project" value="UniProtKB-ARBA"/>
</dbReference>
<dbReference type="Pfam" id="PF02518">
    <property type="entry name" value="HATPase_c"/>
    <property type="match status" value="1"/>
</dbReference>
<evidence type="ECO:0000256" key="8">
    <source>
        <dbReference type="ARBA" id="ARBA00023012"/>
    </source>
</evidence>
<accession>A0A348AMN0</accession>
<keyword evidence="6" id="KW-0418">Kinase</keyword>
<dbReference type="PROSITE" id="PS50109">
    <property type="entry name" value="HIS_KIN"/>
    <property type="match status" value="1"/>
</dbReference>
<dbReference type="FunFam" id="3.30.565.10:FF:000042">
    <property type="entry name" value="Two-component sensor histidine kinase KdpD"/>
    <property type="match status" value="1"/>
</dbReference>
<dbReference type="GO" id="GO:0005524">
    <property type="term" value="F:ATP binding"/>
    <property type="evidence" value="ECO:0007669"/>
    <property type="project" value="UniProtKB-KW"/>
</dbReference>
<dbReference type="InterPro" id="IPR036890">
    <property type="entry name" value="HATPase_C_sf"/>
</dbReference>
<evidence type="ECO:0000256" key="6">
    <source>
        <dbReference type="ARBA" id="ARBA00022777"/>
    </source>
</evidence>
<dbReference type="CDD" id="cd00075">
    <property type="entry name" value="HATPase"/>
    <property type="match status" value="1"/>
</dbReference>
<dbReference type="PRINTS" id="PR00344">
    <property type="entry name" value="BCTRLSENSOR"/>
</dbReference>
<sequence>MKLAEAARETALLVESDRLRTALLNSISHELRTPLSGIIGSVSTLMEAGDLYNEQTRRELLETIQEGAVRMERVVANLLDTARLESGMLQLKTDWCDIEDIVGAALRRIGDMAHQLTVEIPNDLDLIRADCILLEQVLVNLVDNAIKYSPPASAIAITAAQENGSMQVSVLDNGPGIPSEDLSRIFDKFYRIRQPKQMSGTGLGLSICKGIIEAHGGRIWAQNRSGGGTAFHFIIPVRGDGAIIPPKAGRLI</sequence>
<dbReference type="KEGG" id="mana:MAMMFC1_03021"/>
<evidence type="ECO:0000313" key="11">
    <source>
        <dbReference type="Proteomes" id="UP000276437"/>
    </source>
</evidence>
<keyword evidence="8" id="KW-0902">Two-component regulatory system</keyword>
<protein>
    <recommendedName>
        <fullName evidence="2">histidine kinase</fullName>
        <ecNumber evidence="2">2.7.13.3</ecNumber>
    </recommendedName>
</protein>
<keyword evidence="11" id="KW-1185">Reference proteome</keyword>
<dbReference type="InterPro" id="IPR004358">
    <property type="entry name" value="Sig_transdc_His_kin-like_C"/>
</dbReference>
<evidence type="ECO:0000256" key="5">
    <source>
        <dbReference type="ARBA" id="ARBA00022741"/>
    </source>
</evidence>
<dbReference type="Proteomes" id="UP000276437">
    <property type="component" value="Chromosome"/>
</dbReference>
<keyword evidence="4 10" id="KW-0808">Transferase</keyword>
<dbReference type="GO" id="GO:0000155">
    <property type="term" value="F:phosphorelay sensor kinase activity"/>
    <property type="evidence" value="ECO:0007669"/>
    <property type="project" value="InterPro"/>
</dbReference>
<dbReference type="Gene3D" id="1.10.287.130">
    <property type="match status" value="1"/>
</dbReference>
<dbReference type="InterPro" id="IPR003594">
    <property type="entry name" value="HATPase_dom"/>
</dbReference>
<dbReference type="SUPFAM" id="SSF47384">
    <property type="entry name" value="Homodimeric domain of signal transducing histidine kinase"/>
    <property type="match status" value="1"/>
</dbReference>
<dbReference type="PANTHER" id="PTHR45569:SF1">
    <property type="entry name" value="SENSOR PROTEIN KDPD"/>
    <property type="match status" value="1"/>
</dbReference>
<name>A0A348AMN0_9FIRM</name>
<dbReference type="GO" id="GO:0005886">
    <property type="term" value="C:plasma membrane"/>
    <property type="evidence" value="ECO:0007669"/>
    <property type="project" value="TreeGrafter"/>
</dbReference>
<evidence type="ECO:0000256" key="2">
    <source>
        <dbReference type="ARBA" id="ARBA00012438"/>
    </source>
</evidence>
<dbReference type="EMBL" id="AP018449">
    <property type="protein sequence ID" value="BBB92328.1"/>
    <property type="molecule type" value="Genomic_DNA"/>
</dbReference>
<keyword evidence="5" id="KW-0547">Nucleotide-binding</keyword>
<evidence type="ECO:0000259" key="9">
    <source>
        <dbReference type="PROSITE" id="PS50109"/>
    </source>
</evidence>
<gene>
    <name evidence="10" type="primary">kdpD_5</name>
    <name evidence="10" type="ORF">MAMMFC1_03021</name>
</gene>
<dbReference type="PANTHER" id="PTHR45569">
    <property type="entry name" value="SENSOR PROTEIN KDPD"/>
    <property type="match status" value="1"/>
</dbReference>
<proteinExistence type="predicted"/>
<dbReference type="Gene3D" id="3.30.565.10">
    <property type="entry name" value="Histidine kinase-like ATPase, C-terminal domain"/>
    <property type="match status" value="1"/>
</dbReference>